<dbReference type="InterPro" id="IPR029039">
    <property type="entry name" value="Flavoprotein-like_sf"/>
</dbReference>
<dbReference type="InterPro" id="IPR026816">
    <property type="entry name" value="Flavodoxin_dom"/>
</dbReference>
<dbReference type="AlphaFoldDB" id="A0A0R1SGI3"/>
<evidence type="ECO:0000313" key="3">
    <source>
        <dbReference type="Proteomes" id="UP000052013"/>
    </source>
</evidence>
<dbReference type="Pfam" id="PF12724">
    <property type="entry name" value="Flavodoxin_5"/>
    <property type="match status" value="1"/>
</dbReference>
<dbReference type="Gene3D" id="3.40.50.360">
    <property type="match status" value="1"/>
</dbReference>
<dbReference type="PATRIC" id="fig|1423739.3.peg.381"/>
<dbReference type="GO" id="GO:0016651">
    <property type="term" value="F:oxidoreductase activity, acting on NAD(P)H"/>
    <property type="evidence" value="ECO:0007669"/>
    <property type="project" value="UniProtKB-ARBA"/>
</dbReference>
<proteinExistence type="predicted"/>
<sequence>MKKGMFFVNAIRYYSRTGNTEKMAKLLGEQLNLTPETIDKPLEGVVDKLFIGGGIYNTNVDKNLKEFTTNLDPTKVKEVVLFGTSGSVFTVGKQLGKILKKNGIPESNEHLYLHGLMPKLGNFNEHQKKEIQEFADKADKESLKS</sequence>
<dbReference type="EMBL" id="AZEY01000073">
    <property type="protein sequence ID" value="KRL65221.1"/>
    <property type="molecule type" value="Genomic_DNA"/>
</dbReference>
<feature type="domain" description="Flavodoxin" evidence="1">
    <location>
        <begin position="11"/>
        <end position="93"/>
    </location>
</feature>
<gene>
    <name evidence="2" type="ORF">FC85_GL000364</name>
</gene>
<evidence type="ECO:0000313" key="2">
    <source>
        <dbReference type="EMBL" id="KRL65221.1"/>
    </source>
</evidence>
<dbReference type="SUPFAM" id="SSF52218">
    <property type="entry name" value="Flavoproteins"/>
    <property type="match status" value="1"/>
</dbReference>
<dbReference type="STRING" id="1423739.FC85_GL000364"/>
<dbReference type="Proteomes" id="UP000052013">
    <property type="component" value="Unassembled WGS sequence"/>
</dbReference>
<evidence type="ECO:0000259" key="1">
    <source>
        <dbReference type="Pfam" id="PF12724"/>
    </source>
</evidence>
<protein>
    <recommendedName>
        <fullName evidence="1">Flavodoxin domain-containing protein</fullName>
    </recommendedName>
</protein>
<comment type="caution">
    <text evidence="2">The sequence shown here is derived from an EMBL/GenBank/DDBJ whole genome shotgun (WGS) entry which is preliminary data.</text>
</comment>
<dbReference type="GO" id="GO:0010181">
    <property type="term" value="F:FMN binding"/>
    <property type="evidence" value="ECO:0007669"/>
    <property type="project" value="InterPro"/>
</dbReference>
<name>A0A0R1SGI3_9LACO</name>
<reference evidence="2 3" key="1">
    <citation type="journal article" date="2015" name="Genome Announc.">
        <title>Expanding the biotechnology potential of lactobacilli through comparative genomics of 213 strains and associated genera.</title>
        <authorList>
            <person name="Sun Z."/>
            <person name="Harris H.M."/>
            <person name="McCann A."/>
            <person name="Guo C."/>
            <person name="Argimon S."/>
            <person name="Zhang W."/>
            <person name="Yang X."/>
            <person name="Jeffery I.B."/>
            <person name="Cooney J.C."/>
            <person name="Kagawa T.F."/>
            <person name="Liu W."/>
            <person name="Song Y."/>
            <person name="Salvetti E."/>
            <person name="Wrobel A."/>
            <person name="Rasinkangas P."/>
            <person name="Parkhill J."/>
            <person name="Rea M.C."/>
            <person name="O'Sullivan O."/>
            <person name="Ritari J."/>
            <person name="Douillard F.P."/>
            <person name="Paul Ross R."/>
            <person name="Yang R."/>
            <person name="Briner A.E."/>
            <person name="Felis G.E."/>
            <person name="de Vos W.M."/>
            <person name="Barrangou R."/>
            <person name="Klaenhammer T.R."/>
            <person name="Caufield P.W."/>
            <person name="Cui Y."/>
            <person name="Zhang H."/>
            <person name="O'Toole P.W."/>
        </authorList>
    </citation>
    <scope>NUCLEOTIDE SEQUENCE [LARGE SCALE GENOMIC DNA]</scope>
    <source>
        <strain evidence="2 3">DSM 14421</strain>
    </source>
</reference>
<accession>A0A0R1SGI3</accession>
<organism evidence="2 3">
    <name type="scientific">Lentilactobacillus diolivorans DSM 14421</name>
    <dbReference type="NCBI Taxonomy" id="1423739"/>
    <lineage>
        <taxon>Bacteria</taxon>
        <taxon>Bacillati</taxon>
        <taxon>Bacillota</taxon>
        <taxon>Bacilli</taxon>
        <taxon>Lactobacillales</taxon>
        <taxon>Lactobacillaceae</taxon>
        <taxon>Lentilactobacillus</taxon>
    </lineage>
</organism>